<dbReference type="CDD" id="cd00351">
    <property type="entry name" value="TS_Pyrimidine_HMase"/>
    <property type="match status" value="1"/>
</dbReference>
<dbReference type="GO" id="GO:0004799">
    <property type="term" value="F:thymidylate synthase activity"/>
    <property type="evidence" value="ECO:0007669"/>
    <property type="project" value="UniProtKB-EC"/>
</dbReference>
<dbReference type="InterPro" id="IPR004860">
    <property type="entry name" value="LAGLIDADG_dom"/>
</dbReference>
<dbReference type="SUPFAM" id="SSF55831">
    <property type="entry name" value="Thymidylate synthase/dCMP hydroxymethylase"/>
    <property type="match status" value="2"/>
</dbReference>
<name>A0A6C0JTU5_9ZZZZ</name>
<protein>
    <recommendedName>
        <fullName evidence="1">thymidylate synthase</fullName>
        <ecNumber evidence="1">2.1.1.45</ecNumber>
    </recommendedName>
</protein>
<dbReference type="GO" id="GO:0006231">
    <property type="term" value="P:dTMP biosynthetic process"/>
    <property type="evidence" value="ECO:0007669"/>
    <property type="project" value="InterPro"/>
</dbReference>
<proteinExistence type="predicted"/>
<organism evidence="8">
    <name type="scientific">viral metagenome</name>
    <dbReference type="NCBI Taxonomy" id="1070528"/>
    <lineage>
        <taxon>unclassified sequences</taxon>
        <taxon>metagenomes</taxon>
        <taxon>organismal metagenomes</taxon>
    </lineage>
</organism>
<dbReference type="InterPro" id="IPR006142">
    <property type="entry name" value="INTEIN"/>
</dbReference>
<dbReference type="GO" id="GO:0016539">
    <property type="term" value="P:intein-mediated protein splicing"/>
    <property type="evidence" value="ECO:0007669"/>
    <property type="project" value="InterPro"/>
</dbReference>
<sequence>MFDVILAMTKEKGIGFEGGLSWHCREELGIFKKKTKGGFLIVGRKTAESLPNLPGRSVIVLSSNINQYEVGENIKCKVESIFECLPYALTIFNYNGHNDGKIFIAGGATVYNEVFENWRHYIGKVHLSVMKGEYTCDTFVNFNYMDWTVESKQEYDEFTHYVLTPSISEEKNYLELLGNVFKNGWIKNGRNGNTKSLFGKTMTFDLTNGFPLLTTKKMFFRGVVEELLFFIRGDTDSSLLSDKKIKIWDGNTNREFLDSIGKKDRREGVMGPCFPENTKILTKNGYKSIQNITINDIVFTHRGNWLPVTKLYKHVHEENMIEIKACYHPHLYCTPDHPFYAKEYIVKDRYQGKRTVAVYDKPCWIQAKDLHKKCVLGLKIEETEEIPTIDEIILDNLDAWFMFGYFLGDGWIVEEKNGPCIHFAINDKEHDYIIEKLSKVLNIQNVKGKETDHCFVYRCYNIKYAKILRSFGKYAHGKLIPDWVHKAPLVYIKEFLNGYCWADGYVAKNRSSNNDSKRYTTISVDIAYSVQRLYLKLGYFASINFQKRSCYKKVFGDKESYLHDCFIIEVYECDTRRGNYSHISDGYAWFAISKLEDIYYHQHQHVYNFDVEEDHSYTVENFSVHNCYGYQWRNFNAPYDEEKAAPKENGIDQLKNVFNLLKNNPGSRRIMMTDFNPAQVDQCVLPPCHSIILQFYVQEGFLDIFCFNRSSDLFHGLPFNIASTALFHTLIAKITGLTARKFVLSLGDAHIYESHYDVVEKQLQRIPFKFPTLKINKELKSIEDIEKLEYNDIKVTDYSSYPTLKADMVK</sequence>
<dbReference type="InterPro" id="IPR023451">
    <property type="entry name" value="Thymidate_synth/dCMP_Mease_dom"/>
</dbReference>
<reference evidence="8" key="1">
    <citation type="journal article" date="2020" name="Nature">
        <title>Giant virus diversity and host interactions through global metagenomics.</title>
        <authorList>
            <person name="Schulz F."/>
            <person name="Roux S."/>
            <person name="Paez-Espino D."/>
            <person name="Jungbluth S."/>
            <person name="Walsh D.A."/>
            <person name="Denef V.J."/>
            <person name="McMahon K.D."/>
            <person name="Konstantinidis K.T."/>
            <person name="Eloe-Fadrosh E.A."/>
            <person name="Kyrpides N.C."/>
            <person name="Woyke T."/>
        </authorList>
    </citation>
    <scope>NUCLEOTIDE SEQUENCE</scope>
    <source>
        <strain evidence="8">GVMAG-S-1038524-41</strain>
    </source>
</reference>
<dbReference type="SMART" id="SM00306">
    <property type="entry name" value="HintN"/>
    <property type="match status" value="1"/>
</dbReference>
<dbReference type="InterPro" id="IPR030934">
    <property type="entry name" value="Intein_C"/>
</dbReference>
<dbReference type="InterPro" id="IPR036844">
    <property type="entry name" value="Hint_dom_sf"/>
</dbReference>
<keyword evidence="3" id="KW-0808">Transferase</keyword>
<evidence type="ECO:0000313" key="8">
    <source>
        <dbReference type="EMBL" id="QHU07104.1"/>
    </source>
</evidence>
<dbReference type="SUPFAM" id="SSF55608">
    <property type="entry name" value="Homing endonucleases"/>
    <property type="match status" value="2"/>
</dbReference>
<dbReference type="Pfam" id="PF14528">
    <property type="entry name" value="LAGLIDADG_3"/>
    <property type="match status" value="1"/>
</dbReference>
<dbReference type="NCBIfam" id="TIGR03284">
    <property type="entry name" value="thym_sym"/>
    <property type="match status" value="1"/>
</dbReference>
<dbReference type="InterPro" id="IPR003587">
    <property type="entry name" value="Hint_dom_N"/>
</dbReference>
<dbReference type="GO" id="GO:0046654">
    <property type="term" value="P:tetrahydrofolate biosynthetic process"/>
    <property type="evidence" value="ECO:0007669"/>
    <property type="project" value="InterPro"/>
</dbReference>
<dbReference type="SUPFAM" id="SSF51294">
    <property type="entry name" value="Hedgehog/intein (Hint) domain"/>
    <property type="match status" value="1"/>
</dbReference>
<dbReference type="PRINTS" id="PR00070">
    <property type="entry name" value="DHFR"/>
</dbReference>
<dbReference type="SMART" id="SM00305">
    <property type="entry name" value="HintC"/>
    <property type="match status" value="1"/>
</dbReference>
<evidence type="ECO:0000259" key="6">
    <source>
        <dbReference type="PROSITE" id="PS50819"/>
    </source>
</evidence>
<dbReference type="InterPro" id="IPR004042">
    <property type="entry name" value="Intein_endonuc_central"/>
</dbReference>
<dbReference type="GO" id="GO:0004146">
    <property type="term" value="F:dihydrofolate reductase activity"/>
    <property type="evidence" value="ECO:0007669"/>
    <property type="project" value="InterPro"/>
</dbReference>
<dbReference type="PANTHER" id="PTHR11548:SF1">
    <property type="entry name" value="THYMIDYLATE SYNTHASE 1"/>
    <property type="match status" value="1"/>
</dbReference>
<keyword evidence="5" id="KW-0651">Protein splicing</keyword>
<evidence type="ECO:0000259" key="7">
    <source>
        <dbReference type="PROSITE" id="PS51330"/>
    </source>
</evidence>
<dbReference type="PROSITE" id="PS50819">
    <property type="entry name" value="INTEIN_ENDONUCLEASE"/>
    <property type="match status" value="1"/>
</dbReference>
<dbReference type="GO" id="GO:0005829">
    <property type="term" value="C:cytosol"/>
    <property type="evidence" value="ECO:0007669"/>
    <property type="project" value="TreeGrafter"/>
</dbReference>
<feature type="domain" description="DHFR" evidence="7">
    <location>
        <begin position="1"/>
        <end position="183"/>
    </location>
</feature>
<dbReference type="InterPro" id="IPR001796">
    <property type="entry name" value="DHFR_dom"/>
</dbReference>
<dbReference type="PRINTS" id="PR00379">
    <property type="entry name" value="INTEIN"/>
</dbReference>
<evidence type="ECO:0000256" key="5">
    <source>
        <dbReference type="ARBA" id="ARBA00023000"/>
    </source>
</evidence>
<evidence type="ECO:0000256" key="1">
    <source>
        <dbReference type="ARBA" id="ARBA00011947"/>
    </source>
</evidence>
<dbReference type="GO" id="GO:0004519">
    <property type="term" value="F:endonuclease activity"/>
    <property type="evidence" value="ECO:0007669"/>
    <property type="project" value="InterPro"/>
</dbReference>
<dbReference type="Gene3D" id="3.10.28.10">
    <property type="entry name" value="Homing endonucleases"/>
    <property type="match status" value="1"/>
</dbReference>
<dbReference type="CDD" id="cd00209">
    <property type="entry name" value="DHFR"/>
    <property type="match status" value="1"/>
</dbReference>
<dbReference type="Pfam" id="PF00186">
    <property type="entry name" value="DHFR_1"/>
    <property type="match status" value="1"/>
</dbReference>
<dbReference type="PROSITE" id="PS51330">
    <property type="entry name" value="DHFR_2"/>
    <property type="match status" value="1"/>
</dbReference>
<dbReference type="InterPro" id="IPR027434">
    <property type="entry name" value="Homing_endonucl"/>
</dbReference>
<dbReference type="InterPro" id="IPR003586">
    <property type="entry name" value="Hint_dom_C"/>
</dbReference>
<dbReference type="CDD" id="cd00081">
    <property type="entry name" value="Hint"/>
    <property type="match status" value="1"/>
</dbReference>
<dbReference type="PROSITE" id="PS50818">
    <property type="entry name" value="INTEIN_C_TER"/>
    <property type="match status" value="1"/>
</dbReference>
<keyword evidence="4" id="KW-0068">Autocatalytic cleavage</keyword>
<dbReference type="SUPFAM" id="SSF53597">
    <property type="entry name" value="Dihydrofolate reductase-like"/>
    <property type="match status" value="1"/>
</dbReference>
<dbReference type="InterPro" id="IPR000398">
    <property type="entry name" value="Thymidylate_synthase"/>
</dbReference>
<dbReference type="Gene3D" id="3.30.572.10">
    <property type="entry name" value="Thymidylate synthase/dCMP hydroxymethylase domain"/>
    <property type="match status" value="2"/>
</dbReference>
<keyword evidence="2" id="KW-0489">Methyltransferase</keyword>
<dbReference type="PROSITE" id="PS50817">
    <property type="entry name" value="INTEIN_N_TER"/>
    <property type="match status" value="1"/>
</dbReference>
<evidence type="ECO:0000256" key="4">
    <source>
        <dbReference type="ARBA" id="ARBA00022813"/>
    </source>
</evidence>
<dbReference type="Pfam" id="PF00303">
    <property type="entry name" value="Thymidylat_synt"/>
    <property type="match status" value="2"/>
</dbReference>
<dbReference type="AlphaFoldDB" id="A0A6C0JTU5"/>
<dbReference type="InterPro" id="IPR006141">
    <property type="entry name" value="Intein_N"/>
</dbReference>
<dbReference type="EC" id="2.1.1.45" evidence="1"/>
<feature type="domain" description="DOD-type homing endonuclease" evidence="6">
    <location>
        <begin position="402"/>
        <end position="539"/>
    </location>
</feature>
<accession>A0A6C0JTU5</accession>
<dbReference type="EMBL" id="MN740673">
    <property type="protein sequence ID" value="QHU07104.1"/>
    <property type="molecule type" value="Genomic_DNA"/>
</dbReference>
<evidence type="ECO:0000256" key="2">
    <source>
        <dbReference type="ARBA" id="ARBA00022603"/>
    </source>
</evidence>
<dbReference type="InterPro" id="IPR024072">
    <property type="entry name" value="DHFR-like_dom_sf"/>
</dbReference>
<dbReference type="Gene3D" id="3.40.430.10">
    <property type="entry name" value="Dihydrofolate Reductase, subunit A"/>
    <property type="match status" value="1"/>
</dbReference>
<dbReference type="InterPro" id="IPR045097">
    <property type="entry name" value="Thymidate_synth/dCMP_Mease"/>
</dbReference>
<dbReference type="NCBIfam" id="TIGR01445">
    <property type="entry name" value="intein_Nterm"/>
    <property type="match status" value="1"/>
</dbReference>
<dbReference type="InterPro" id="IPR036926">
    <property type="entry name" value="Thymidate_synth/dCMP_Mease_sf"/>
</dbReference>
<dbReference type="PANTHER" id="PTHR11548">
    <property type="entry name" value="THYMIDYLATE SYNTHASE 1"/>
    <property type="match status" value="1"/>
</dbReference>
<evidence type="ECO:0000256" key="3">
    <source>
        <dbReference type="ARBA" id="ARBA00022679"/>
    </source>
</evidence>
<dbReference type="GO" id="GO:0032259">
    <property type="term" value="P:methylation"/>
    <property type="evidence" value="ECO:0007669"/>
    <property type="project" value="UniProtKB-KW"/>
</dbReference>